<feature type="region of interest" description="Disordered" evidence="7">
    <location>
        <begin position="290"/>
        <end position="356"/>
    </location>
</feature>
<dbReference type="Gene3D" id="3.30.40.10">
    <property type="entry name" value="Zinc/RING finger domain, C3HC4 (zinc finger)"/>
    <property type="match status" value="1"/>
</dbReference>
<dbReference type="Proteomes" id="UP000509510">
    <property type="component" value="Chromosome V"/>
</dbReference>
<evidence type="ECO:0000256" key="7">
    <source>
        <dbReference type="SAM" id="MobiDB-lite"/>
    </source>
</evidence>
<evidence type="ECO:0000256" key="4">
    <source>
        <dbReference type="ARBA" id="ARBA00023015"/>
    </source>
</evidence>
<dbReference type="PANTHER" id="PTHR46077:SF1">
    <property type="entry name" value="TOP1 BINDING ARGININE_SERINE RICH PROTEIN, E3 UBIQUITIN LIGASE"/>
    <property type="match status" value="1"/>
</dbReference>
<evidence type="ECO:0000256" key="1">
    <source>
        <dbReference type="ARBA" id="ARBA00000900"/>
    </source>
</evidence>
<proteinExistence type="predicted"/>
<organism evidence="9 10">
    <name type="scientific">Talaromyces rugulosus</name>
    <name type="common">Penicillium rugulosum</name>
    <dbReference type="NCBI Taxonomy" id="121627"/>
    <lineage>
        <taxon>Eukaryota</taxon>
        <taxon>Fungi</taxon>
        <taxon>Dikarya</taxon>
        <taxon>Ascomycota</taxon>
        <taxon>Pezizomycotina</taxon>
        <taxon>Eurotiomycetes</taxon>
        <taxon>Eurotiomycetidae</taxon>
        <taxon>Eurotiales</taxon>
        <taxon>Trichocomaceae</taxon>
        <taxon>Talaromyces</taxon>
        <taxon>Talaromyces sect. Islandici</taxon>
    </lineage>
</organism>
<evidence type="ECO:0000313" key="10">
    <source>
        <dbReference type="Proteomes" id="UP000509510"/>
    </source>
</evidence>
<keyword evidence="6" id="KW-0479">Metal-binding</keyword>
<dbReference type="GO" id="GO:0008270">
    <property type="term" value="F:zinc ion binding"/>
    <property type="evidence" value="ECO:0007669"/>
    <property type="project" value="UniProtKB-KW"/>
</dbReference>
<dbReference type="EMBL" id="CP055902">
    <property type="protein sequence ID" value="QKX62944.1"/>
    <property type="molecule type" value="Genomic_DNA"/>
</dbReference>
<feature type="region of interest" description="Disordered" evidence="7">
    <location>
        <begin position="90"/>
        <end position="138"/>
    </location>
</feature>
<evidence type="ECO:0000256" key="3">
    <source>
        <dbReference type="ARBA" id="ARBA00022679"/>
    </source>
</evidence>
<name>A0A7H8R942_TALRU</name>
<dbReference type="OrthoDB" id="21204at2759"/>
<evidence type="ECO:0000259" key="8">
    <source>
        <dbReference type="PROSITE" id="PS50089"/>
    </source>
</evidence>
<dbReference type="GeneID" id="55997593"/>
<keyword evidence="5" id="KW-0804">Transcription</keyword>
<keyword evidence="6" id="KW-0863">Zinc-finger</keyword>
<dbReference type="Pfam" id="PF13639">
    <property type="entry name" value="zf-RING_2"/>
    <property type="match status" value="1"/>
</dbReference>
<keyword evidence="6" id="KW-0862">Zinc</keyword>
<dbReference type="PROSITE" id="PS50089">
    <property type="entry name" value="ZF_RING_2"/>
    <property type="match status" value="1"/>
</dbReference>
<keyword evidence="3" id="KW-0808">Transferase</keyword>
<keyword evidence="4" id="KW-0805">Transcription regulation</keyword>
<accession>A0A7H8R942</accession>
<dbReference type="AlphaFoldDB" id="A0A7H8R942"/>
<evidence type="ECO:0000256" key="6">
    <source>
        <dbReference type="PROSITE-ProRule" id="PRU00175"/>
    </source>
</evidence>
<dbReference type="GO" id="GO:0000209">
    <property type="term" value="P:protein polyubiquitination"/>
    <property type="evidence" value="ECO:0007669"/>
    <property type="project" value="TreeGrafter"/>
</dbReference>
<sequence length="356" mass="40687">MPDDANLQQEILSKTLLEVAHEDQDGAASPCVICLDSITEAAITVPCKHANFDFLCLTSWLQQRRACPLCKTEVTAVKYELQSEKPKLYVLPPESEDSKAASSSRLSEPNRPRPYYNRRQPRRRPYRPPTTDDDALPRRRHVYRHGLFSLRVGSNRLSQYRELTPQLFNDDENLVSRARKWIRRELQVFEFLNPGSEDSTAQSSSVGRPGGQRLASRRANNAEFLLEYIIAILRTVDIKGSAGHAEDLLEEFIGRGNARLFLHELQSWLRSPYNTLVDWDRNVQYEDTVRSRNSSAASEIHAPDTSRQSASGSPRVDSRRVSKPYRSHAGRDGSRRHDPAATARRVQYARDRYQPD</sequence>
<feature type="domain" description="RING-type" evidence="8">
    <location>
        <begin position="31"/>
        <end position="71"/>
    </location>
</feature>
<evidence type="ECO:0000256" key="2">
    <source>
        <dbReference type="ARBA" id="ARBA00012483"/>
    </source>
</evidence>
<dbReference type="PANTHER" id="PTHR46077">
    <property type="entry name" value="E3 UBIQUITIN-PROTEIN LIGASE TOPORS"/>
    <property type="match status" value="1"/>
</dbReference>
<dbReference type="InterPro" id="IPR013083">
    <property type="entry name" value="Znf_RING/FYVE/PHD"/>
</dbReference>
<evidence type="ECO:0000256" key="5">
    <source>
        <dbReference type="ARBA" id="ARBA00023163"/>
    </source>
</evidence>
<dbReference type="KEGG" id="trg:TRUGW13939_10112"/>
<protein>
    <recommendedName>
        <fullName evidence="2">RING-type E3 ubiquitin transferase</fullName>
        <ecNumber evidence="2">2.3.2.27</ecNumber>
    </recommendedName>
</protein>
<reference evidence="10" key="1">
    <citation type="submission" date="2020-06" db="EMBL/GenBank/DDBJ databases">
        <title>A chromosome-scale genome assembly of Talaromyces rugulosus W13939.</title>
        <authorList>
            <person name="Wang B."/>
            <person name="Guo L."/>
            <person name="Ye K."/>
            <person name="Wang L."/>
        </authorList>
    </citation>
    <scope>NUCLEOTIDE SEQUENCE [LARGE SCALE GENOMIC DNA]</scope>
    <source>
        <strain evidence="10">W13939</strain>
    </source>
</reference>
<gene>
    <name evidence="9" type="ORF">TRUGW13939_10112</name>
</gene>
<dbReference type="GO" id="GO:0061630">
    <property type="term" value="F:ubiquitin protein ligase activity"/>
    <property type="evidence" value="ECO:0007669"/>
    <property type="project" value="UniProtKB-EC"/>
</dbReference>
<dbReference type="EC" id="2.3.2.27" evidence="2"/>
<evidence type="ECO:0000313" key="9">
    <source>
        <dbReference type="EMBL" id="QKX62944.1"/>
    </source>
</evidence>
<dbReference type="RefSeq" id="XP_035349118.1">
    <property type="nucleotide sequence ID" value="XM_035493225.1"/>
</dbReference>
<dbReference type="SUPFAM" id="SSF57850">
    <property type="entry name" value="RING/U-box"/>
    <property type="match status" value="1"/>
</dbReference>
<dbReference type="InterPro" id="IPR001841">
    <property type="entry name" value="Znf_RING"/>
</dbReference>
<dbReference type="SMART" id="SM00184">
    <property type="entry name" value="RING"/>
    <property type="match status" value="1"/>
</dbReference>
<feature type="compositionally biased region" description="Basic and acidic residues" evidence="7">
    <location>
        <begin position="329"/>
        <end position="339"/>
    </location>
</feature>
<comment type="catalytic activity">
    <reaction evidence="1">
        <text>S-ubiquitinyl-[E2 ubiquitin-conjugating enzyme]-L-cysteine + [acceptor protein]-L-lysine = [E2 ubiquitin-conjugating enzyme]-L-cysteine + N(6)-ubiquitinyl-[acceptor protein]-L-lysine.</text>
        <dbReference type="EC" id="2.3.2.27"/>
    </reaction>
</comment>
<keyword evidence="10" id="KW-1185">Reference proteome</keyword>
<dbReference type="GO" id="GO:0006513">
    <property type="term" value="P:protein monoubiquitination"/>
    <property type="evidence" value="ECO:0007669"/>
    <property type="project" value="TreeGrafter"/>
</dbReference>